<dbReference type="Proteomes" id="UP000295281">
    <property type="component" value="Unassembled WGS sequence"/>
</dbReference>
<keyword evidence="3" id="KW-1185">Reference proteome</keyword>
<dbReference type="InterPro" id="IPR045745">
    <property type="entry name" value="HTH_58_Actinobacteria-type"/>
</dbReference>
<name>A0A4R6UK87_9ACTN</name>
<protein>
    <submittedName>
        <fullName evidence="2">Transcriptional regulator</fullName>
    </submittedName>
</protein>
<organism evidence="2 3">
    <name type="scientific">Actinorugispora endophytica</name>
    <dbReference type="NCBI Taxonomy" id="1605990"/>
    <lineage>
        <taxon>Bacteria</taxon>
        <taxon>Bacillati</taxon>
        <taxon>Actinomycetota</taxon>
        <taxon>Actinomycetes</taxon>
        <taxon>Streptosporangiales</taxon>
        <taxon>Nocardiopsidaceae</taxon>
        <taxon>Actinorugispora</taxon>
    </lineage>
</organism>
<sequence length="88" mass="9579">MGRNIAYRAETNQEVLVAETLRKGTRVTGSERSELASDLKERYDGGESIRSLAAATGRSYGFVHRLLTEAGVNLRGRGGATRRNPNQG</sequence>
<gene>
    <name evidence="2" type="ORF">EV190_12846</name>
</gene>
<feature type="domain" description="Helix-turn-helix" evidence="1">
    <location>
        <begin position="21"/>
        <end position="82"/>
    </location>
</feature>
<evidence type="ECO:0000259" key="1">
    <source>
        <dbReference type="Pfam" id="PF19575"/>
    </source>
</evidence>
<dbReference type="EMBL" id="SNYN01000028">
    <property type="protein sequence ID" value="TDQ45889.1"/>
    <property type="molecule type" value="Genomic_DNA"/>
</dbReference>
<dbReference type="Pfam" id="PF19575">
    <property type="entry name" value="HTH_58"/>
    <property type="match status" value="1"/>
</dbReference>
<evidence type="ECO:0000313" key="3">
    <source>
        <dbReference type="Proteomes" id="UP000295281"/>
    </source>
</evidence>
<evidence type="ECO:0000313" key="2">
    <source>
        <dbReference type="EMBL" id="TDQ45889.1"/>
    </source>
</evidence>
<dbReference type="AlphaFoldDB" id="A0A4R6UK87"/>
<reference evidence="2 3" key="1">
    <citation type="submission" date="2019-03" db="EMBL/GenBank/DDBJ databases">
        <title>Genomic Encyclopedia of Type Strains, Phase IV (KMG-IV): sequencing the most valuable type-strain genomes for metagenomic binning, comparative biology and taxonomic classification.</title>
        <authorList>
            <person name="Goeker M."/>
        </authorList>
    </citation>
    <scope>NUCLEOTIDE SEQUENCE [LARGE SCALE GENOMIC DNA]</scope>
    <source>
        <strain evidence="2 3">DSM 46770</strain>
    </source>
</reference>
<accession>A0A4R6UK87</accession>
<proteinExistence type="predicted"/>
<comment type="caution">
    <text evidence="2">The sequence shown here is derived from an EMBL/GenBank/DDBJ whole genome shotgun (WGS) entry which is preliminary data.</text>
</comment>